<name>A0ABS9KD45_9BACT</name>
<protein>
    <submittedName>
        <fullName evidence="1">DUF3368 domain-containing protein</fullName>
    </submittedName>
</protein>
<dbReference type="PANTHER" id="PTHR39550">
    <property type="entry name" value="SLL0658 PROTEIN"/>
    <property type="match status" value="1"/>
</dbReference>
<evidence type="ECO:0000313" key="2">
    <source>
        <dbReference type="Proteomes" id="UP001165366"/>
    </source>
</evidence>
<evidence type="ECO:0000313" key="1">
    <source>
        <dbReference type="EMBL" id="MCG2588782.1"/>
    </source>
</evidence>
<dbReference type="PANTHER" id="PTHR39550:SF1">
    <property type="entry name" value="SLL0658 PROTEIN"/>
    <property type="match status" value="1"/>
</dbReference>
<reference evidence="1" key="2">
    <citation type="submission" date="2024-05" db="EMBL/GenBank/DDBJ databases">
        <title>Rhodohalobacter halophilus gen. nov., sp. nov., a moderately halophilic member of the family Balneolaceae.</title>
        <authorList>
            <person name="Xia J."/>
        </authorList>
    </citation>
    <scope>NUCLEOTIDE SEQUENCE</scope>
    <source>
        <strain evidence="1">WB101</strain>
    </source>
</reference>
<dbReference type="InterPro" id="IPR021799">
    <property type="entry name" value="PIN-like_prokaryotic"/>
</dbReference>
<gene>
    <name evidence="1" type="ORF">L6773_09405</name>
</gene>
<accession>A0ABS9KD45</accession>
<dbReference type="RefSeq" id="WP_237853711.1">
    <property type="nucleotide sequence ID" value="NZ_JAKLWS010000009.1"/>
</dbReference>
<comment type="caution">
    <text evidence="1">The sequence shown here is derived from an EMBL/GenBank/DDBJ whole genome shotgun (WGS) entry which is preliminary data.</text>
</comment>
<proteinExistence type="predicted"/>
<dbReference type="Pfam" id="PF11848">
    <property type="entry name" value="DUF3368"/>
    <property type="match status" value="1"/>
</dbReference>
<dbReference type="EMBL" id="JAKLWS010000009">
    <property type="protein sequence ID" value="MCG2588782.1"/>
    <property type="molecule type" value="Genomic_DNA"/>
</dbReference>
<keyword evidence="2" id="KW-1185">Reference proteome</keyword>
<organism evidence="1 2">
    <name type="scientific">Rhodohalobacter sulfatireducens</name>
    <dbReference type="NCBI Taxonomy" id="2911366"/>
    <lineage>
        <taxon>Bacteria</taxon>
        <taxon>Pseudomonadati</taxon>
        <taxon>Balneolota</taxon>
        <taxon>Balneolia</taxon>
        <taxon>Balneolales</taxon>
        <taxon>Balneolaceae</taxon>
        <taxon>Rhodohalobacter</taxon>
    </lineage>
</organism>
<reference evidence="1" key="1">
    <citation type="submission" date="2022-01" db="EMBL/GenBank/DDBJ databases">
        <authorList>
            <person name="Wang Y."/>
        </authorList>
    </citation>
    <scope>NUCLEOTIDE SEQUENCE</scope>
    <source>
        <strain evidence="1">WB101</strain>
    </source>
</reference>
<sequence>MPNVIVSDTSCLILFYKIGELDLLNKLYGKLYITDTVLKEFNQPVPNWIEIVQLKTDVDKGLSGYLDAGEATSIALALEHEGSLLIIDEIKGRKAAKEMGISVTGSLGVLIASKNKGHLKTVKPIIEKIQKTNFRISENLIERVLDKANES</sequence>
<dbReference type="Proteomes" id="UP001165366">
    <property type="component" value="Unassembled WGS sequence"/>
</dbReference>